<accession>A0A0E3JX34</accession>
<name>A0A0E3JX34_CLOSL</name>
<dbReference type="KEGG" id="csq:CSCA_0593"/>
<protein>
    <submittedName>
        <fullName evidence="2">Uncharacterized protein</fullName>
    </submittedName>
</protein>
<evidence type="ECO:0000256" key="1">
    <source>
        <dbReference type="SAM" id="Phobius"/>
    </source>
</evidence>
<organism evidence="2 3">
    <name type="scientific">Clostridium scatologenes</name>
    <dbReference type="NCBI Taxonomy" id="1548"/>
    <lineage>
        <taxon>Bacteria</taxon>
        <taxon>Bacillati</taxon>
        <taxon>Bacillota</taxon>
        <taxon>Clostridia</taxon>
        <taxon>Eubacteriales</taxon>
        <taxon>Clostridiaceae</taxon>
        <taxon>Clostridium</taxon>
    </lineage>
</organism>
<gene>
    <name evidence="2" type="ORF">CSCA_0593</name>
</gene>
<evidence type="ECO:0000313" key="3">
    <source>
        <dbReference type="Proteomes" id="UP000033115"/>
    </source>
</evidence>
<feature type="transmembrane region" description="Helical" evidence="1">
    <location>
        <begin position="21"/>
        <end position="39"/>
    </location>
</feature>
<keyword evidence="3" id="KW-1185">Reference proteome</keyword>
<keyword evidence="1" id="KW-1133">Transmembrane helix</keyword>
<keyword evidence="1" id="KW-0472">Membrane</keyword>
<dbReference type="EMBL" id="CP009933">
    <property type="protein sequence ID" value="AKA67718.1"/>
    <property type="molecule type" value="Genomic_DNA"/>
</dbReference>
<dbReference type="AlphaFoldDB" id="A0A0E3JX34"/>
<sequence length="44" mass="5063">MLSIFKNIYLSLSMMSLGGSFSAYLVVIVTIQLLWWLGIHRFNV</sequence>
<dbReference type="HOGENOM" id="CLU_3214590_0_0_9"/>
<dbReference type="STRING" id="1548.CSCA_0593"/>
<evidence type="ECO:0000313" key="2">
    <source>
        <dbReference type="EMBL" id="AKA67718.1"/>
    </source>
</evidence>
<dbReference type="Proteomes" id="UP000033115">
    <property type="component" value="Chromosome"/>
</dbReference>
<proteinExistence type="predicted"/>
<keyword evidence="1" id="KW-0812">Transmembrane</keyword>
<reference evidence="2 3" key="1">
    <citation type="journal article" date="2015" name="J. Biotechnol.">
        <title>Complete genome sequence of a malodorant-producing acetogen, Clostridium scatologenes ATCC 25775(T).</title>
        <authorList>
            <person name="Zhu Z."/>
            <person name="Guo T."/>
            <person name="Zheng H."/>
            <person name="Song T."/>
            <person name="Ouyang P."/>
            <person name="Xie J."/>
        </authorList>
    </citation>
    <scope>NUCLEOTIDE SEQUENCE [LARGE SCALE GENOMIC DNA]</scope>
    <source>
        <strain evidence="2 3">ATCC 25775</strain>
    </source>
</reference>